<dbReference type="InterPro" id="IPR003587">
    <property type="entry name" value="Hint_dom_N"/>
</dbReference>
<dbReference type="Gene3D" id="2.170.16.10">
    <property type="entry name" value="Hedgehog/Intein (Hint) domain"/>
    <property type="match status" value="1"/>
</dbReference>
<evidence type="ECO:0000256" key="1">
    <source>
        <dbReference type="SAM" id="MobiDB-lite"/>
    </source>
</evidence>
<dbReference type="SMART" id="SM00306">
    <property type="entry name" value="HintN"/>
    <property type="match status" value="1"/>
</dbReference>
<feature type="compositionally biased region" description="Basic and acidic residues" evidence="1">
    <location>
        <begin position="27"/>
        <end position="39"/>
    </location>
</feature>
<proteinExistence type="predicted"/>
<protein>
    <submittedName>
        <fullName evidence="3">Polymorphic toxin-type HINT domain-containing protein</fullName>
    </submittedName>
</protein>
<feature type="compositionally biased region" description="Polar residues" evidence="1">
    <location>
        <begin position="61"/>
        <end position="75"/>
    </location>
</feature>
<evidence type="ECO:0000259" key="2">
    <source>
        <dbReference type="SMART" id="SM00306"/>
    </source>
</evidence>
<reference evidence="4" key="1">
    <citation type="journal article" date="2019" name="Int. J. Syst. Evol. Microbiol.">
        <title>The Global Catalogue of Microorganisms (GCM) 10K type strain sequencing project: providing services to taxonomists for standard genome sequencing and annotation.</title>
        <authorList>
            <consortium name="The Broad Institute Genomics Platform"/>
            <consortium name="The Broad Institute Genome Sequencing Center for Infectious Disease"/>
            <person name="Wu L."/>
            <person name="Ma J."/>
        </authorList>
    </citation>
    <scope>NUCLEOTIDE SEQUENCE [LARGE SCALE GENOMIC DNA]</scope>
    <source>
        <strain evidence="4">XZYJ18</strain>
    </source>
</reference>
<dbReference type="SUPFAM" id="SSF51294">
    <property type="entry name" value="Hedgehog/intein (Hint) domain"/>
    <property type="match status" value="1"/>
</dbReference>
<dbReference type="Proteomes" id="UP001595923">
    <property type="component" value="Unassembled WGS sequence"/>
</dbReference>
<dbReference type="InterPro" id="IPR036844">
    <property type="entry name" value="Hint_dom_sf"/>
</dbReference>
<feature type="non-terminal residue" evidence="3">
    <location>
        <position position="1"/>
    </location>
</feature>
<accession>A0ABV9E4A4</accession>
<organism evidence="3 4">
    <name type="scientific">Nocardiopsis mangrovi</name>
    <dbReference type="NCBI Taxonomy" id="1179818"/>
    <lineage>
        <taxon>Bacteria</taxon>
        <taxon>Bacillati</taxon>
        <taxon>Actinomycetota</taxon>
        <taxon>Actinomycetes</taxon>
        <taxon>Streptosporangiales</taxon>
        <taxon>Nocardiopsidaceae</taxon>
        <taxon>Nocardiopsis</taxon>
    </lineage>
</organism>
<dbReference type="Pfam" id="PF07591">
    <property type="entry name" value="PT-HINT"/>
    <property type="match status" value="1"/>
</dbReference>
<gene>
    <name evidence="3" type="ORF">ACFO4E_26830</name>
</gene>
<feature type="region of interest" description="Disordered" evidence="1">
    <location>
        <begin position="280"/>
        <end position="304"/>
    </location>
</feature>
<dbReference type="RefSeq" id="WP_378579494.1">
    <property type="nucleotide sequence ID" value="NZ_JBHSFQ010000038.1"/>
</dbReference>
<feature type="compositionally biased region" description="Acidic residues" evidence="1">
    <location>
        <begin position="40"/>
        <end position="53"/>
    </location>
</feature>
<evidence type="ECO:0000313" key="4">
    <source>
        <dbReference type="Proteomes" id="UP001595923"/>
    </source>
</evidence>
<sequence>GSQAVVENLVALIPYFGWAKKGERIADIADGGGDNRDGNDNDGDGDGDGEQQADGDRDNEQNNGQSCTRPSSFTPGTPVLLADGTTAPIEDIAIGDEVLAFDPRTGEEGPREVTDTITTTGTKTLATLTIDDGQGSADTLTATDTHPFWIPDRAQWADAIDLQPGTWLRTSAGTWAQITAVEHATVPAQQVHNLTVADLHTYYAGVGATDVLVHNTNGDCHPDRQYADDGGVQRPVGDRDFAAVAAQRAHEIMRGTGSRNLTVAVTRVYNTQTQEFEVWVSSSNPKGQNSDDPDSYANNPPAGFDLNPGEVYVPGSGHAEAALNEHLQRNPQYRVVEGGTSSNICQGERPTGNCMPIMTDDLGLETSGDYPGTTYTSGQREFWWEGG</sequence>
<dbReference type="EMBL" id="JBHSFQ010000038">
    <property type="protein sequence ID" value="MFC4565488.1"/>
    <property type="molecule type" value="Genomic_DNA"/>
</dbReference>
<feature type="region of interest" description="Disordered" evidence="1">
    <location>
        <begin position="27"/>
        <end position="83"/>
    </location>
</feature>
<evidence type="ECO:0000313" key="3">
    <source>
        <dbReference type="EMBL" id="MFC4565488.1"/>
    </source>
</evidence>
<dbReference type="CDD" id="cd00081">
    <property type="entry name" value="Hint"/>
    <property type="match status" value="1"/>
</dbReference>
<feature type="domain" description="Hint" evidence="2">
    <location>
        <begin position="70"/>
        <end position="172"/>
    </location>
</feature>
<keyword evidence="4" id="KW-1185">Reference proteome</keyword>
<name>A0ABV9E4A4_9ACTN</name>
<feature type="compositionally biased region" description="Polar residues" evidence="1">
    <location>
        <begin position="280"/>
        <end position="290"/>
    </location>
</feature>
<comment type="caution">
    <text evidence="3">The sequence shown here is derived from an EMBL/GenBank/DDBJ whole genome shotgun (WGS) entry which is preliminary data.</text>
</comment>